<keyword evidence="1" id="KW-0175">Coiled coil</keyword>
<accession>A0A9P6MH78</accession>
<evidence type="ECO:0000313" key="2">
    <source>
        <dbReference type="EMBL" id="KAF9999744.1"/>
    </source>
</evidence>
<name>A0A9P6MH78_9FUNG</name>
<protein>
    <submittedName>
        <fullName evidence="2">Uncharacterized protein</fullName>
    </submittedName>
</protein>
<gene>
    <name evidence="2" type="ORF">BGZ65_004956</name>
</gene>
<dbReference type="OrthoDB" id="2438408at2759"/>
<organism evidence="2 3">
    <name type="scientific">Modicella reniformis</name>
    <dbReference type="NCBI Taxonomy" id="1440133"/>
    <lineage>
        <taxon>Eukaryota</taxon>
        <taxon>Fungi</taxon>
        <taxon>Fungi incertae sedis</taxon>
        <taxon>Mucoromycota</taxon>
        <taxon>Mortierellomycotina</taxon>
        <taxon>Mortierellomycetes</taxon>
        <taxon>Mortierellales</taxon>
        <taxon>Mortierellaceae</taxon>
        <taxon>Modicella</taxon>
    </lineage>
</organism>
<sequence length="389" mass="44266">MTTTQSFCLIGETAIEDIPCDHVDGKYVVHWVDIEQVFPGVKHVKNGNITINLMKDSDRNRVVPYCIEHHPDAILNVVGSTIVKNSPIETTRDLTATSGHIDIPTRTLTKDRTIEGPQVSSLQTDSSISEINIKTSEAKLSFKQVVNRWQRKTLELEIEQRLISSLPAEVQEQLQLSSNGHISVLQALKNGQVEQSEMFMKCFQELKVEMAKNNDLAAENNELAANNNELATKSNELAAKNTEMATCMIKLQEAFNIKQEALNVMQAAFEVKQEEMKQLQIQALSQLSLLQNRVQAVLTQTYELHEYPIPRLFVVLPQYDSAWDFKSPFSNKFRLYFLCECGEHTKSINSKIPHHIHLAKHEGYEIARPSEFFNQYGSYVLTILKMLKF</sequence>
<evidence type="ECO:0000313" key="3">
    <source>
        <dbReference type="Proteomes" id="UP000749646"/>
    </source>
</evidence>
<feature type="non-terminal residue" evidence="2">
    <location>
        <position position="1"/>
    </location>
</feature>
<keyword evidence="3" id="KW-1185">Reference proteome</keyword>
<proteinExistence type="predicted"/>
<feature type="coiled-coil region" evidence="1">
    <location>
        <begin position="213"/>
        <end position="282"/>
    </location>
</feature>
<evidence type="ECO:0000256" key="1">
    <source>
        <dbReference type="SAM" id="Coils"/>
    </source>
</evidence>
<reference evidence="2" key="1">
    <citation type="journal article" date="2020" name="Fungal Divers.">
        <title>Resolving the Mortierellaceae phylogeny through synthesis of multi-gene phylogenetics and phylogenomics.</title>
        <authorList>
            <person name="Vandepol N."/>
            <person name="Liber J."/>
            <person name="Desiro A."/>
            <person name="Na H."/>
            <person name="Kennedy M."/>
            <person name="Barry K."/>
            <person name="Grigoriev I.V."/>
            <person name="Miller A.N."/>
            <person name="O'Donnell K."/>
            <person name="Stajich J.E."/>
            <person name="Bonito G."/>
        </authorList>
    </citation>
    <scope>NUCLEOTIDE SEQUENCE</scope>
    <source>
        <strain evidence="2">MES-2147</strain>
    </source>
</reference>
<comment type="caution">
    <text evidence="2">The sequence shown here is derived from an EMBL/GenBank/DDBJ whole genome shotgun (WGS) entry which is preliminary data.</text>
</comment>
<dbReference type="EMBL" id="JAAAHW010000706">
    <property type="protein sequence ID" value="KAF9999744.1"/>
    <property type="molecule type" value="Genomic_DNA"/>
</dbReference>
<dbReference type="Proteomes" id="UP000749646">
    <property type="component" value="Unassembled WGS sequence"/>
</dbReference>
<dbReference type="AlphaFoldDB" id="A0A9P6MH78"/>